<reference evidence="3 5" key="1">
    <citation type="submission" date="2016-05" db="EMBL/GenBank/DDBJ databases">
        <title>Draft genome sequence of Moraxella nonliquefaciens CCUG 348T.</title>
        <authorList>
            <person name="Salva-Serra F."/>
            <person name="Engstrom-Jakobsson H."/>
            <person name="Thorell K."/>
            <person name="Gonzales-Siles L."/>
            <person name="Karlsson R."/>
            <person name="Boulund F."/>
            <person name="Engstrand L."/>
            <person name="Kristiansson E."/>
            <person name="Moore E."/>
        </authorList>
    </citation>
    <scope>NUCLEOTIDE SEQUENCE [LARGE SCALE GENOMIC DNA]</scope>
    <source>
        <strain evidence="3 5">CCUG 348</strain>
    </source>
</reference>
<dbReference type="OrthoDB" id="6658253at2"/>
<evidence type="ECO:0000313" key="3">
    <source>
        <dbReference type="EMBL" id="OBX83380.1"/>
    </source>
</evidence>
<dbReference type="EMBL" id="LZDN01000001">
    <property type="protein sequence ID" value="OBX52334.1"/>
    <property type="molecule type" value="Genomic_DNA"/>
</dbReference>
<dbReference type="EMBL" id="LXTW01000032">
    <property type="protein sequence ID" value="OBX83380.1"/>
    <property type="molecule type" value="Genomic_DNA"/>
</dbReference>
<evidence type="ECO:0000256" key="1">
    <source>
        <dbReference type="SAM" id="Phobius"/>
    </source>
</evidence>
<organism evidence="2 6">
    <name type="scientific">Moraxella nonliquefaciens</name>
    <dbReference type="NCBI Taxonomy" id="478"/>
    <lineage>
        <taxon>Bacteria</taxon>
        <taxon>Pseudomonadati</taxon>
        <taxon>Pseudomonadota</taxon>
        <taxon>Gammaproteobacteria</taxon>
        <taxon>Moraxellales</taxon>
        <taxon>Moraxellaceae</taxon>
        <taxon>Moraxella</taxon>
    </lineage>
</organism>
<dbReference type="STRING" id="478.A7456_04935"/>
<evidence type="ECO:0000313" key="4">
    <source>
        <dbReference type="EMBL" id="QPT43891.1"/>
    </source>
</evidence>
<keyword evidence="1" id="KW-1133">Transmembrane helix</keyword>
<name>A0A1B8PMA3_MORNO</name>
<feature type="transmembrane region" description="Helical" evidence="1">
    <location>
        <begin position="45"/>
        <end position="66"/>
    </location>
</feature>
<evidence type="ECO:0000313" key="6">
    <source>
        <dbReference type="Proteomes" id="UP000092671"/>
    </source>
</evidence>
<reference evidence="2 6" key="2">
    <citation type="submission" date="2016-06" db="EMBL/GenBank/DDBJ databases">
        <title>Draft genome of Moraxella nonliquefaciens CCUG 60284.</title>
        <authorList>
            <person name="Salva-Serra F."/>
            <person name="Engstrom-Jakobsson H."/>
            <person name="Thorell K."/>
            <person name="Gonzales-Siles L."/>
            <person name="Karlsson R."/>
            <person name="Boulund F."/>
            <person name="Engstrand L."/>
            <person name="Kristiansson E."/>
            <person name="Moore E."/>
        </authorList>
    </citation>
    <scope>NUCLEOTIDE SEQUENCE [LARGE SCALE GENOMIC DNA]</scope>
    <source>
        <strain evidence="2 6">CCUG 60284</strain>
    </source>
</reference>
<evidence type="ECO:0000313" key="5">
    <source>
        <dbReference type="Proteomes" id="UP000092575"/>
    </source>
</evidence>
<keyword evidence="1" id="KW-0812">Transmembrane</keyword>
<keyword evidence="1" id="KW-0472">Membrane</keyword>
<evidence type="ECO:0000313" key="2">
    <source>
        <dbReference type="EMBL" id="OBX52334.1"/>
    </source>
</evidence>
<proteinExistence type="predicted"/>
<protein>
    <submittedName>
        <fullName evidence="2">Uncharacterized protein</fullName>
    </submittedName>
</protein>
<dbReference type="AlphaFoldDB" id="A0A1B8PMA3"/>
<dbReference type="RefSeq" id="WP_066887737.1">
    <property type="nucleotide sequence ID" value="NZ_CP065728.1"/>
</dbReference>
<gene>
    <name evidence="3" type="ORF">A7456_04935</name>
    <name evidence="2" type="ORF">A9Z60_01275</name>
    <name evidence="4" type="ORF">I6G26_07350</name>
</gene>
<dbReference type="EMBL" id="CP065728">
    <property type="protein sequence ID" value="QPT43891.1"/>
    <property type="molecule type" value="Genomic_DNA"/>
</dbReference>
<dbReference type="Proteomes" id="UP000092671">
    <property type="component" value="Unassembled WGS sequence"/>
</dbReference>
<evidence type="ECO:0000313" key="7">
    <source>
        <dbReference type="Proteomes" id="UP000594834"/>
    </source>
</evidence>
<reference evidence="4 7" key="3">
    <citation type="submission" date="2020-12" db="EMBL/GenBank/DDBJ databases">
        <title>FDA dAtabase for Regulatory Grade micrObial Sequences (FDA-ARGOS): Supporting development and validation of Infectious Disease Dx tests.</title>
        <authorList>
            <person name="Sproer C."/>
            <person name="Gronow S."/>
            <person name="Severitt S."/>
            <person name="Schroder I."/>
            <person name="Tallon L."/>
            <person name="Sadzewicz L."/>
            <person name="Zhao X."/>
            <person name="Boylan J."/>
            <person name="Ott S."/>
            <person name="Bowen H."/>
            <person name="Vavikolanu K."/>
            <person name="Mehta A."/>
            <person name="Aluvathingal J."/>
            <person name="Nadendla S."/>
            <person name="Lowell S."/>
            <person name="Myers T."/>
            <person name="Yan Y."/>
            <person name="Sichtig H."/>
        </authorList>
    </citation>
    <scope>NUCLEOTIDE SEQUENCE [LARGE SCALE GENOMIC DNA]</scope>
    <source>
        <strain evidence="4 7">FDAARGOS_869</strain>
    </source>
</reference>
<accession>A0A1B8PMA3</accession>
<dbReference type="Proteomes" id="UP000594834">
    <property type="component" value="Chromosome"/>
</dbReference>
<dbReference type="Proteomes" id="UP000092575">
    <property type="component" value="Unassembled WGS sequence"/>
</dbReference>
<keyword evidence="7" id="KW-1185">Reference proteome</keyword>
<sequence>MGFLGYLILGGVVYVIGFMIHLKILTPKRKAGTQYTFMHPTMIQLLLMCFVMMLVISALLGRFVLGHENLDVAFILVNSMVATFVFYFGLNPDQLQMNPPD</sequence>
<feature type="transmembrane region" description="Helical" evidence="1">
    <location>
        <begin position="6"/>
        <end position="25"/>
    </location>
</feature>
<feature type="transmembrane region" description="Helical" evidence="1">
    <location>
        <begin position="72"/>
        <end position="90"/>
    </location>
</feature>